<evidence type="ECO:0000313" key="2">
    <source>
        <dbReference type="EMBL" id="CCG45335.1"/>
    </source>
</evidence>
<dbReference type="HOGENOM" id="CLU_3099465_0_0_9"/>
<accession>I0JMG5</accession>
<keyword evidence="3" id="KW-1185">Reference proteome</keyword>
<evidence type="ECO:0000313" key="3">
    <source>
        <dbReference type="Proteomes" id="UP000007397"/>
    </source>
</evidence>
<keyword evidence="1" id="KW-0812">Transmembrane</keyword>
<feature type="transmembrane region" description="Helical" evidence="1">
    <location>
        <begin position="6"/>
        <end position="25"/>
    </location>
</feature>
<proteinExistence type="predicted"/>
<sequence>MVFPYFWPVLIGLVLATIGLVILSIRKWQKKYADVLSYSEDKDERPIENVQ</sequence>
<evidence type="ECO:0000256" key="1">
    <source>
        <dbReference type="SAM" id="Phobius"/>
    </source>
</evidence>
<dbReference type="Proteomes" id="UP000007397">
    <property type="component" value="Chromosome"/>
</dbReference>
<gene>
    <name evidence="2" type="ordered locus">HBHAL_2988</name>
</gene>
<reference evidence="2 3" key="1">
    <citation type="journal article" date="2013" name="Environ. Microbiol.">
        <title>Chloride and organic osmolytes: a hybrid strategy to cope with elevated salinities by the moderately halophilic, chloride-dependent bacterium Halobacillus halophilus.</title>
        <authorList>
            <person name="Saum S.H."/>
            <person name="Pfeiffer F."/>
            <person name="Palm P."/>
            <person name="Rampp M."/>
            <person name="Schuster S.C."/>
            <person name="Muller V."/>
            <person name="Oesterhelt D."/>
        </authorList>
    </citation>
    <scope>NUCLEOTIDE SEQUENCE [LARGE SCALE GENOMIC DNA]</scope>
    <source>
        <strain evidence="3">ATCC 35676 / DSM 2266 / JCM 20832 / KCTC 3685 / LMG 17431 / NBRC 102448 / NCIMB 2269</strain>
    </source>
</reference>
<name>I0JMG5_HALH3</name>
<dbReference type="AlphaFoldDB" id="I0JMG5"/>
<dbReference type="PATRIC" id="fig|866895.3.peg.2004"/>
<dbReference type="RefSeq" id="WP_014643227.1">
    <property type="nucleotide sequence ID" value="NC_017668.1"/>
</dbReference>
<keyword evidence="1" id="KW-1133">Transmembrane helix</keyword>
<dbReference type="EMBL" id="HE717023">
    <property type="protein sequence ID" value="CCG45335.1"/>
    <property type="molecule type" value="Genomic_DNA"/>
</dbReference>
<keyword evidence="1" id="KW-0472">Membrane</keyword>
<protein>
    <submittedName>
        <fullName evidence="2">Uncharacterized protein</fullName>
    </submittedName>
</protein>
<organism evidence="2 3">
    <name type="scientific">Halobacillus halophilus (strain ATCC 35676 / DSM 2266 / JCM 20832 / KCTC 3685 / LMG 17431 / NBRC 102448 / NCIMB 2269)</name>
    <name type="common">Sporosarcina halophila</name>
    <dbReference type="NCBI Taxonomy" id="866895"/>
    <lineage>
        <taxon>Bacteria</taxon>
        <taxon>Bacillati</taxon>
        <taxon>Bacillota</taxon>
        <taxon>Bacilli</taxon>
        <taxon>Bacillales</taxon>
        <taxon>Bacillaceae</taxon>
        <taxon>Halobacillus</taxon>
    </lineage>
</organism>
<dbReference type="KEGG" id="hhd:HBHAL_2988"/>